<dbReference type="RefSeq" id="WP_168039775.1">
    <property type="nucleotide sequence ID" value="NZ_JAATJH010000008.1"/>
</dbReference>
<keyword evidence="2" id="KW-1185">Reference proteome</keyword>
<accession>A0ABX0XG13</accession>
<evidence type="ECO:0000313" key="1">
    <source>
        <dbReference type="EMBL" id="NJC28085.1"/>
    </source>
</evidence>
<dbReference type="EMBL" id="JAATJH010000008">
    <property type="protein sequence ID" value="NJC28085.1"/>
    <property type="molecule type" value="Genomic_DNA"/>
</dbReference>
<comment type="caution">
    <text evidence="1">The sequence shown here is derived from an EMBL/GenBank/DDBJ whole genome shotgun (WGS) entry which is preliminary data.</text>
</comment>
<evidence type="ECO:0000313" key="2">
    <source>
        <dbReference type="Proteomes" id="UP000770785"/>
    </source>
</evidence>
<gene>
    <name evidence="1" type="ORF">GGR27_003604</name>
</gene>
<dbReference type="Proteomes" id="UP000770785">
    <property type="component" value="Unassembled WGS sequence"/>
</dbReference>
<proteinExistence type="predicted"/>
<protein>
    <submittedName>
        <fullName evidence="1">Uncharacterized protein</fullName>
    </submittedName>
</protein>
<sequence>MKEAYFEPTLQGLDTSTSSIDVGDHQVVLSEASLVDPGRYFDPAFIAMSFDIQEPSIGRKSISIFIPKSEESTSFKLNIPLLLDEYLSSGEIKGDYTTAKNAYTVIKDLNSGSEFLFIKREHQLPNAQYSINRNETKGDRDSKSGCTCWYWDTYVNGVLADSAFLGCNCACEDPTTAITCGGGGGGGTNVHLNNDPPDCESFPYEVNSGFTNRISGAHNVYFDYISFQWPNGIVDFEFEYHRYTFDNILYFTAPLPFTNAESANLTAAAISEVNDRLKDAFGHSGWGSNPSAVENFILSALNDEMSAWGGTAGLQSNGASGNQIGVYSETWLPSVCN</sequence>
<reference evidence="1 2" key="1">
    <citation type="submission" date="2020-03" db="EMBL/GenBank/DDBJ databases">
        <title>Genomic Encyclopedia of Type Strains, Phase IV (KMG-IV): sequencing the most valuable type-strain genomes for metagenomic binning, comparative biology and taxonomic classification.</title>
        <authorList>
            <person name="Goeker M."/>
        </authorList>
    </citation>
    <scope>NUCLEOTIDE SEQUENCE [LARGE SCALE GENOMIC DNA]</scope>
    <source>
        <strain evidence="1 2">DSM 105096</strain>
    </source>
</reference>
<name>A0ABX0XG13_9BACT</name>
<organism evidence="1 2">
    <name type="scientific">Neolewinella antarctica</name>
    <dbReference type="NCBI Taxonomy" id="442734"/>
    <lineage>
        <taxon>Bacteria</taxon>
        <taxon>Pseudomonadati</taxon>
        <taxon>Bacteroidota</taxon>
        <taxon>Saprospiria</taxon>
        <taxon>Saprospirales</taxon>
        <taxon>Lewinellaceae</taxon>
        <taxon>Neolewinella</taxon>
    </lineage>
</organism>